<dbReference type="SUPFAM" id="SSF46785">
    <property type="entry name" value="Winged helix' DNA-binding domain"/>
    <property type="match status" value="1"/>
</dbReference>
<dbReference type="EMBL" id="JBHSBC010000049">
    <property type="protein sequence ID" value="MFC3985842.1"/>
    <property type="molecule type" value="Genomic_DNA"/>
</dbReference>
<dbReference type="SMART" id="SM00347">
    <property type="entry name" value="HTH_MARR"/>
    <property type="match status" value="1"/>
</dbReference>
<accession>A0ABV8FAZ5</accession>
<sequence>MADDSDKTTVAEQVWRSMFGFIMHTRPRRDAVLTGLGLTPTEAKALDSLDGETGRTMKELAAEWGCDASTATWTVDRLERLHMAERRPRPGDRRVRLVVLTPLGVTTKEEMTRGMHMTPPELLDLGEEELRALRALLTKLPGGTRSPA</sequence>
<dbReference type="InterPro" id="IPR036388">
    <property type="entry name" value="WH-like_DNA-bd_sf"/>
</dbReference>
<gene>
    <name evidence="2" type="ORF">ACFOYY_37345</name>
</gene>
<keyword evidence="3" id="KW-1185">Reference proteome</keyword>
<feature type="domain" description="HTH marR-type" evidence="1">
    <location>
        <begin position="11"/>
        <end position="142"/>
    </location>
</feature>
<dbReference type="InterPro" id="IPR039422">
    <property type="entry name" value="MarR/SlyA-like"/>
</dbReference>
<name>A0ABV8FAZ5_9ACTN</name>
<dbReference type="PROSITE" id="PS50995">
    <property type="entry name" value="HTH_MARR_2"/>
    <property type="match status" value="1"/>
</dbReference>
<dbReference type="InterPro" id="IPR000835">
    <property type="entry name" value="HTH_MarR-typ"/>
</dbReference>
<protein>
    <submittedName>
        <fullName evidence="2">MarR family winged helix-turn-helix transcriptional regulator</fullName>
    </submittedName>
</protein>
<dbReference type="Pfam" id="PF12802">
    <property type="entry name" value="MarR_2"/>
    <property type="match status" value="1"/>
</dbReference>
<comment type="caution">
    <text evidence="2">The sequence shown here is derived from an EMBL/GenBank/DDBJ whole genome shotgun (WGS) entry which is preliminary data.</text>
</comment>
<dbReference type="PANTHER" id="PTHR33164:SF99">
    <property type="entry name" value="MARR FAMILY REGULATORY PROTEIN"/>
    <property type="match status" value="1"/>
</dbReference>
<dbReference type="InterPro" id="IPR036390">
    <property type="entry name" value="WH_DNA-bd_sf"/>
</dbReference>
<dbReference type="Gene3D" id="1.10.10.10">
    <property type="entry name" value="Winged helix-like DNA-binding domain superfamily/Winged helix DNA-binding domain"/>
    <property type="match status" value="1"/>
</dbReference>
<evidence type="ECO:0000313" key="2">
    <source>
        <dbReference type="EMBL" id="MFC3985842.1"/>
    </source>
</evidence>
<evidence type="ECO:0000313" key="3">
    <source>
        <dbReference type="Proteomes" id="UP001595698"/>
    </source>
</evidence>
<evidence type="ECO:0000259" key="1">
    <source>
        <dbReference type="PROSITE" id="PS50995"/>
    </source>
</evidence>
<dbReference type="Proteomes" id="UP001595698">
    <property type="component" value="Unassembled WGS sequence"/>
</dbReference>
<dbReference type="RefSeq" id="WP_352013838.1">
    <property type="nucleotide sequence ID" value="NZ_JBHSBC010000049.1"/>
</dbReference>
<organism evidence="2 3">
    <name type="scientific">Streptosporangium jomthongense</name>
    <dbReference type="NCBI Taxonomy" id="1193683"/>
    <lineage>
        <taxon>Bacteria</taxon>
        <taxon>Bacillati</taxon>
        <taxon>Actinomycetota</taxon>
        <taxon>Actinomycetes</taxon>
        <taxon>Streptosporangiales</taxon>
        <taxon>Streptosporangiaceae</taxon>
        <taxon>Streptosporangium</taxon>
    </lineage>
</organism>
<dbReference type="PANTHER" id="PTHR33164">
    <property type="entry name" value="TRANSCRIPTIONAL REGULATOR, MARR FAMILY"/>
    <property type="match status" value="1"/>
</dbReference>
<proteinExistence type="predicted"/>
<reference evidence="3" key="1">
    <citation type="journal article" date="2019" name="Int. J. Syst. Evol. Microbiol.">
        <title>The Global Catalogue of Microorganisms (GCM) 10K type strain sequencing project: providing services to taxonomists for standard genome sequencing and annotation.</title>
        <authorList>
            <consortium name="The Broad Institute Genomics Platform"/>
            <consortium name="The Broad Institute Genome Sequencing Center for Infectious Disease"/>
            <person name="Wu L."/>
            <person name="Ma J."/>
        </authorList>
    </citation>
    <scope>NUCLEOTIDE SEQUENCE [LARGE SCALE GENOMIC DNA]</scope>
    <source>
        <strain evidence="3">TBRC 7912</strain>
    </source>
</reference>